<proteinExistence type="predicted"/>
<sequence>MGYINDPTTSGLSDSKQALQYFSPKKDTKYIIN</sequence>
<protein>
    <submittedName>
        <fullName evidence="1">Holin</fullName>
    </submittedName>
</protein>
<organism evidence="1">
    <name type="scientific">Myoviridae sp. ctjhW4</name>
    <dbReference type="NCBI Taxonomy" id="2825162"/>
    <lineage>
        <taxon>Viruses</taxon>
        <taxon>Duplodnaviria</taxon>
        <taxon>Heunggongvirae</taxon>
        <taxon>Uroviricota</taxon>
        <taxon>Caudoviricetes</taxon>
    </lineage>
</organism>
<dbReference type="InterPro" id="IPR006485">
    <property type="entry name" value="Phage-like_holin"/>
</dbReference>
<evidence type="ECO:0000313" key="1">
    <source>
        <dbReference type="EMBL" id="DAE09657.1"/>
    </source>
</evidence>
<reference evidence="1" key="1">
    <citation type="journal article" date="2021" name="Proc. Natl. Acad. Sci. U.S.A.">
        <title>A Catalog of Tens of Thousands of Viruses from Human Metagenomes Reveals Hidden Associations with Chronic Diseases.</title>
        <authorList>
            <person name="Tisza M.J."/>
            <person name="Buck C.B."/>
        </authorList>
    </citation>
    <scope>NUCLEOTIDE SEQUENCE</scope>
    <source>
        <strain evidence="1">CtjhW4</strain>
    </source>
</reference>
<accession>A0A8S5PT50</accession>
<dbReference type="Pfam" id="PF04531">
    <property type="entry name" value="Phage_holin_1"/>
    <property type="match status" value="1"/>
</dbReference>
<dbReference type="EMBL" id="BK015491">
    <property type="protein sequence ID" value="DAE09657.1"/>
    <property type="molecule type" value="Genomic_DNA"/>
</dbReference>
<name>A0A8S5PT50_9CAUD</name>